<dbReference type="SUPFAM" id="SSF51713">
    <property type="entry name" value="tRNA-guanine transglycosylase"/>
    <property type="match status" value="1"/>
</dbReference>
<keyword evidence="9" id="KW-1185">Reference proteome</keyword>
<dbReference type="Pfam" id="PF01702">
    <property type="entry name" value="TGT"/>
    <property type="match status" value="1"/>
</dbReference>
<keyword evidence="3 6" id="KW-0819">tRNA processing</keyword>
<dbReference type="GO" id="GO:0006400">
    <property type="term" value="P:tRNA modification"/>
    <property type="evidence" value="ECO:0007669"/>
    <property type="project" value="InterPro"/>
</dbReference>
<dbReference type="RefSeq" id="XP_023626540.1">
    <property type="nucleotide sequence ID" value="XM_023770772.1"/>
</dbReference>
<dbReference type="GO" id="GO:0046872">
    <property type="term" value="F:metal ion binding"/>
    <property type="evidence" value="ECO:0007669"/>
    <property type="project" value="UniProtKB-KW"/>
</dbReference>
<feature type="binding site" evidence="6">
    <location>
        <begin position="105"/>
        <end position="109"/>
    </location>
    <ligand>
        <name>substrate</name>
    </ligand>
</feature>
<evidence type="ECO:0000256" key="6">
    <source>
        <dbReference type="HAMAP-Rule" id="MF_03218"/>
    </source>
</evidence>
<evidence type="ECO:0000256" key="2">
    <source>
        <dbReference type="ARBA" id="ARBA00022679"/>
    </source>
</evidence>
<comment type="subcellular location">
    <subcellularLocation>
        <location evidence="6">Cytoplasm</location>
    </subcellularLocation>
</comment>
<dbReference type="GO" id="GO:0005829">
    <property type="term" value="C:cytosol"/>
    <property type="evidence" value="ECO:0007669"/>
    <property type="project" value="TreeGrafter"/>
</dbReference>
<dbReference type="HAMAP" id="MF_00168">
    <property type="entry name" value="Q_tRNA_Tgt"/>
    <property type="match status" value="1"/>
</dbReference>
<comment type="subunit">
    <text evidence="6">Heterodimer of a catalytic subunit and an accessory subunit.</text>
</comment>
<evidence type="ECO:0000256" key="1">
    <source>
        <dbReference type="ARBA" id="ARBA00022676"/>
    </source>
</evidence>
<feature type="binding site" evidence="6">
    <location>
        <position position="230"/>
    </location>
    <ligand>
        <name>substrate</name>
    </ligand>
</feature>
<keyword evidence="2 6" id="KW-0808">Transferase</keyword>
<keyword evidence="4 6" id="KW-0479">Metal-binding</keyword>
<evidence type="ECO:0000256" key="5">
    <source>
        <dbReference type="ARBA" id="ARBA00022833"/>
    </source>
</evidence>
<evidence type="ECO:0000313" key="8">
    <source>
        <dbReference type="EMBL" id="CZT19650.1"/>
    </source>
</evidence>
<feature type="binding site" evidence="6">
    <location>
        <position position="159"/>
    </location>
    <ligand>
        <name>substrate</name>
    </ligand>
</feature>
<dbReference type="EC" id="2.4.2.64" evidence="6"/>
<keyword evidence="1 6" id="KW-0328">Glycosyltransferase</keyword>
<feature type="binding site" evidence="6">
    <location>
        <position position="203"/>
    </location>
    <ligand>
        <name>substrate</name>
    </ligand>
</feature>
<keyword evidence="5 6" id="KW-0862">Zinc</keyword>
<dbReference type="OrthoDB" id="10249838at2759"/>
<dbReference type="NCBIfam" id="TIGR00449">
    <property type="entry name" value="tgt_general"/>
    <property type="match status" value="1"/>
</dbReference>
<feature type="binding site" evidence="6">
    <location>
        <position position="355"/>
    </location>
    <ligand>
        <name>Zn(2+)</name>
        <dbReference type="ChEBI" id="CHEBI:29105"/>
    </ligand>
</feature>
<comment type="catalytic activity">
    <reaction evidence="6">
        <text>guanosine(34) in tRNA + queuine = queuosine(34) in tRNA + guanine</text>
        <dbReference type="Rhea" id="RHEA:16633"/>
        <dbReference type="Rhea" id="RHEA-COMP:10341"/>
        <dbReference type="Rhea" id="RHEA-COMP:18571"/>
        <dbReference type="ChEBI" id="CHEBI:16235"/>
        <dbReference type="ChEBI" id="CHEBI:17433"/>
        <dbReference type="ChEBI" id="CHEBI:74269"/>
        <dbReference type="ChEBI" id="CHEBI:194431"/>
        <dbReference type="EC" id="2.4.2.64"/>
    </reaction>
</comment>
<feature type="domain" description="tRNA-guanine(15) transglycosylase-like" evidence="7">
    <location>
        <begin position="26"/>
        <end position="387"/>
    </location>
</feature>
<feature type="binding site" evidence="6">
    <location>
        <position position="323"/>
    </location>
    <ligand>
        <name>Zn(2+)</name>
        <dbReference type="ChEBI" id="CHEBI:29105"/>
    </ligand>
</feature>
<feature type="region of interest" description="RNA binding; important for wobble base 34 recognition" evidence="6">
    <location>
        <begin position="285"/>
        <end position="289"/>
    </location>
</feature>
<reference evidence="8 9" key="1">
    <citation type="submission" date="2016-03" db="EMBL/GenBank/DDBJ databases">
        <authorList>
            <person name="Ploux O."/>
        </authorList>
    </citation>
    <scope>NUCLEOTIDE SEQUENCE [LARGE SCALE GENOMIC DNA]</scope>
    <source>
        <strain evidence="8 9">URUG2</strain>
    </source>
</reference>
<dbReference type="InterPro" id="IPR004803">
    <property type="entry name" value="TGT"/>
</dbReference>
<evidence type="ECO:0000256" key="4">
    <source>
        <dbReference type="ARBA" id="ARBA00022723"/>
    </source>
</evidence>
<dbReference type="NCBIfam" id="TIGR00430">
    <property type="entry name" value="Q_tRNA_tgt"/>
    <property type="match status" value="1"/>
</dbReference>
<dbReference type="InterPro" id="IPR036511">
    <property type="entry name" value="TGT-like_sf"/>
</dbReference>
<comment type="function">
    <text evidence="6">Catalytic subunit of the queuine tRNA-ribosyltransferase (TGT) that catalyzes the base-exchange of a guanine (G) residue with queuine (Q) at position 34 (anticodon wobble position) in tRNAs with GU(N) anticodons (tRNA-Asp, -Asn, -His and -Tyr), resulting in the hypermodified nucleoside queuosine (7-(((4,5-cis-dihydroxy-2-cyclopenten-1-yl)amino)methyl)-7-deazaguanosine). Catalysis occurs through a double-displacement mechanism. The nucleophile active site attacks the C1' of nucleotide 34 to detach the guanine base from the RNA, forming a covalent enzyme-RNA intermediate. The proton acceptor active site deprotonates the incoming queuine, allowing a nucleophilic attack on the C1' of the ribose to form the product.</text>
</comment>
<dbReference type="GO" id="GO:0008479">
    <property type="term" value="F:tRNA-guanosine(34) queuine transglycosylase activity"/>
    <property type="evidence" value="ECO:0007669"/>
    <property type="project" value="UniProtKB-UniRule"/>
</dbReference>
<name>A0A2D3V2F5_9PEZI</name>
<dbReference type="STRING" id="112498.A0A2D3V2F5"/>
<dbReference type="GeneID" id="35600661"/>
<accession>A0A2D3V2F5</accession>
<feature type="active site" description="Proton acceptor" evidence="6">
    <location>
        <position position="105"/>
    </location>
</feature>
<dbReference type="Gene3D" id="3.20.20.105">
    <property type="entry name" value="Queuine tRNA-ribosyltransferase-like"/>
    <property type="match status" value="1"/>
</dbReference>
<evidence type="ECO:0000259" key="7">
    <source>
        <dbReference type="Pfam" id="PF01702"/>
    </source>
</evidence>
<feature type="region of interest" description="RNA binding" evidence="6">
    <location>
        <begin position="261"/>
        <end position="267"/>
    </location>
</feature>
<gene>
    <name evidence="8" type="ORF">RCC_05501</name>
</gene>
<dbReference type="AlphaFoldDB" id="A0A2D3V2F5"/>
<comment type="cofactor">
    <cofactor evidence="6">
        <name>Zn(2+)</name>
        <dbReference type="ChEBI" id="CHEBI:29105"/>
    </cofactor>
</comment>
<dbReference type="EMBL" id="FJUY01000007">
    <property type="protein sequence ID" value="CZT19650.1"/>
    <property type="molecule type" value="Genomic_DNA"/>
</dbReference>
<proteinExistence type="inferred from homology"/>
<dbReference type="PANTHER" id="PTHR43530">
    <property type="entry name" value="QUEUINE TRNA-RIBOSYLTRANSFERASE CATALYTIC SUBUNIT 1"/>
    <property type="match status" value="1"/>
</dbReference>
<feature type="binding site" evidence="6">
    <location>
        <position position="320"/>
    </location>
    <ligand>
        <name>Zn(2+)</name>
        <dbReference type="ChEBI" id="CHEBI:29105"/>
    </ligand>
</feature>
<sequence>MSEDDMLPRSLPSALTFDLIAKCPTTKARAATLHLPHGPVQLPLFMPVATQASLKGLTPKQLEETSCRLCLNNTYHLGLKPGQKTLEIIGGAHKLQSWNHNILTDSGGFQMVSLLKLAKVTEEGVRFLSPHDGSPMLLTPEHSISLQNSIGSDIMMQLDDVIATTSPDLSRIREAMYRSIRWLDRCIAAHKNPTTQNLFCIIQGGLDLDLRRECCEAMVARDTPGIAIGGLSGGEAKSEFCKVVETCTGMFPEKKPRYVMGVGYPEDILVSVALGADMFDCVWPTRTARFGNAVTDKGVLNLRLVKYAYDFGPVEDGCSCMICRPESEGGLGITKAYIYHTAAKETVGAHLLSIHNVHYLLDLMRRAREAICAGTYPEFLKAYFRKLYDGEKEKFPVWAVDALRGVGVDLMEDPRES</sequence>
<organism evidence="8 9">
    <name type="scientific">Ramularia collo-cygni</name>
    <dbReference type="NCBI Taxonomy" id="112498"/>
    <lineage>
        <taxon>Eukaryota</taxon>
        <taxon>Fungi</taxon>
        <taxon>Dikarya</taxon>
        <taxon>Ascomycota</taxon>
        <taxon>Pezizomycotina</taxon>
        <taxon>Dothideomycetes</taxon>
        <taxon>Dothideomycetidae</taxon>
        <taxon>Mycosphaerellales</taxon>
        <taxon>Mycosphaerellaceae</taxon>
        <taxon>Ramularia</taxon>
    </lineage>
</organism>
<dbReference type="InterPro" id="IPR002616">
    <property type="entry name" value="tRNA_ribo_trans-like"/>
</dbReference>
<feature type="active site" description="Nucleophile" evidence="6">
    <location>
        <position position="280"/>
    </location>
</feature>
<dbReference type="Proteomes" id="UP000225277">
    <property type="component" value="Unassembled WGS sequence"/>
</dbReference>
<evidence type="ECO:0000256" key="3">
    <source>
        <dbReference type="ARBA" id="ARBA00022694"/>
    </source>
</evidence>
<comment type="similarity">
    <text evidence="6">Belongs to the queuine tRNA-ribosyltransferase family.</text>
</comment>
<keyword evidence="6" id="KW-0963">Cytoplasm</keyword>
<dbReference type="PANTHER" id="PTHR43530:SF1">
    <property type="entry name" value="QUEUINE TRNA-RIBOSYLTRANSFERASE CATALYTIC SUBUNIT 1"/>
    <property type="match status" value="1"/>
</dbReference>
<evidence type="ECO:0000313" key="9">
    <source>
        <dbReference type="Proteomes" id="UP000225277"/>
    </source>
</evidence>
<protein>
    <recommendedName>
        <fullName evidence="6">Queuine tRNA-ribosyltransferase catalytic subunit 1</fullName>
        <ecNumber evidence="6">2.4.2.64</ecNumber>
    </recommendedName>
    <alternativeName>
        <fullName evidence="6">Guanine insertion enzyme</fullName>
    </alternativeName>
    <alternativeName>
        <fullName evidence="6">tRNA-guanine transglycosylase</fullName>
    </alternativeName>
</protein>
<feature type="binding site" evidence="6">
    <location>
        <position position="318"/>
    </location>
    <ligand>
        <name>Zn(2+)</name>
        <dbReference type="ChEBI" id="CHEBI:29105"/>
    </ligand>
</feature>